<organism evidence="1 2">
    <name type="scientific">Limnofasciculus baicalensis BBK-W-15</name>
    <dbReference type="NCBI Taxonomy" id="2699891"/>
    <lineage>
        <taxon>Bacteria</taxon>
        <taxon>Bacillati</taxon>
        <taxon>Cyanobacteriota</taxon>
        <taxon>Cyanophyceae</taxon>
        <taxon>Coleofasciculales</taxon>
        <taxon>Coleofasciculaceae</taxon>
        <taxon>Limnofasciculus</taxon>
        <taxon>Limnofasciculus baicalensis</taxon>
    </lineage>
</organism>
<dbReference type="AlphaFoldDB" id="A0AAE3GQL0"/>
<dbReference type="RefSeq" id="WP_254011514.1">
    <property type="nucleotide sequence ID" value="NZ_JAMZMM010000070.1"/>
</dbReference>
<comment type="caution">
    <text evidence="1">The sequence shown here is derived from an EMBL/GenBank/DDBJ whole genome shotgun (WGS) entry which is preliminary data.</text>
</comment>
<name>A0AAE3GQL0_9CYAN</name>
<evidence type="ECO:0000313" key="1">
    <source>
        <dbReference type="EMBL" id="MCP2728719.1"/>
    </source>
</evidence>
<evidence type="ECO:0000313" key="2">
    <source>
        <dbReference type="Proteomes" id="UP001204953"/>
    </source>
</evidence>
<sequence length="137" mass="14120">MSLPLDSFPLDFSPISGICSAPPVADTVGASPPCCPAPIPGEIARLAAAAGASFLSIRPSTRSFSLWVCSVLFPSFAEASAFSESASCAFDLPFCAIRLVGSGFTVSVPCFISSWYSPADSVPCLVVSFQPPPPLLT</sequence>
<protein>
    <submittedName>
        <fullName evidence="1">Uncharacterized protein</fullName>
    </submittedName>
</protein>
<proteinExistence type="predicted"/>
<dbReference type="Proteomes" id="UP001204953">
    <property type="component" value="Unassembled WGS sequence"/>
</dbReference>
<dbReference type="EMBL" id="JAMZMM010000070">
    <property type="protein sequence ID" value="MCP2728719.1"/>
    <property type="molecule type" value="Genomic_DNA"/>
</dbReference>
<accession>A0AAE3GQL0</accession>
<keyword evidence="2" id="KW-1185">Reference proteome</keyword>
<reference evidence="1" key="1">
    <citation type="submission" date="2022-06" db="EMBL/GenBank/DDBJ databases">
        <title>New cyanobacteria of genus Symplocastrum in benthos of Lake Baikal.</title>
        <authorList>
            <person name="Sorokovikova E."/>
            <person name="Tikhonova I."/>
            <person name="Krasnopeev A."/>
            <person name="Evseev P."/>
            <person name="Gladkikh A."/>
            <person name="Belykh O."/>
        </authorList>
    </citation>
    <scope>NUCLEOTIDE SEQUENCE</scope>
    <source>
        <strain evidence="1">BBK-W-15</strain>
    </source>
</reference>
<gene>
    <name evidence="1" type="ORF">NJ959_09590</name>
</gene>